<evidence type="ECO:0000313" key="2">
    <source>
        <dbReference type="Proteomes" id="UP000481153"/>
    </source>
</evidence>
<sequence length="440" mass="50388">MTHRQQPLFPVEVVLKTAFFIAEISDLLAFLEALRPAGLLGPLEHLWQLRLVKQQKELWPTLEITKEDLTLDAAFRKCLAEFAKCCSRVRVHNVRDIQWLRRHLPPTVDQNWEITTLQTSPNISNDWSKLRITSSHVHGALRTDTSLEALQQLKHLTTLIVVITEESMSSDLEFAAKSERLIHLELRPAFKLRGKILVNNIMLNNLIKWFKQQPVGRFHMSGWDLQFTDIDVKWVFYESMFQCASLKELSCFSTVFSDIDFSKLTFSMNSLSLRFCDLDSHGMTTLSTRLISSTVINFALSGVEYGQDFLQLFEILPQTSVKDLNLSAIKFHGGEFRIFANLLKTCTVETLTFRQNNITPEEVLLVAEGIRENKSIRFLNVQSPSIGIEEAKVLIKCSVHPKRRAKMHSLDISGCWLGAWSQRECLRTFAAEHGLENVVV</sequence>
<name>A0A6G0WL23_9STRA</name>
<dbReference type="EMBL" id="VJMJ01000184">
    <property type="protein sequence ID" value="KAF0727970.1"/>
    <property type="molecule type" value="Genomic_DNA"/>
</dbReference>
<comment type="caution">
    <text evidence="1">The sequence shown here is derived from an EMBL/GenBank/DDBJ whole genome shotgun (WGS) entry which is preliminary data.</text>
</comment>
<gene>
    <name evidence="1" type="ORF">Ae201684_014079</name>
</gene>
<evidence type="ECO:0008006" key="3">
    <source>
        <dbReference type="Google" id="ProtNLM"/>
    </source>
</evidence>
<dbReference type="Gene3D" id="3.80.10.10">
    <property type="entry name" value="Ribonuclease Inhibitor"/>
    <property type="match status" value="1"/>
</dbReference>
<accession>A0A6G0WL23</accession>
<dbReference type="AlphaFoldDB" id="A0A6G0WL23"/>
<reference evidence="1 2" key="1">
    <citation type="submission" date="2019-07" db="EMBL/GenBank/DDBJ databases">
        <title>Genomics analysis of Aphanomyces spp. identifies a new class of oomycete effector associated with host adaptation.</title>
        <authorList>
            <person name="Gaulin E."/>
        </authorList>
    </citation>
    <scope>NUCLEOTIDE SEQUENCE [LARGE SCALE GENOMIC DNA]</scope>
    <source>
        <strain evidence="1 2">ATCC 201684</strain>
    </source>
</reference>
<dbReference type="Proteomes" id="UP000481153">
    <property type="component" value="Unassembled WGS sequence"/>
</dbReference>
<keyword evidence="2" id="KW-1185">Reference proteome</keyword>
<evidence type="ECO:0000313" key="1">
    <source>
        <dbReference type="EMBL" id="KAF0727970.1"/>
    </source>
</evidence>
<organism evidence="1 2">
    <name type="scientific">Aphanomyces euteiches</name>
    <dbReference type="NCBI Taxonomy" id="100861"/>
    <lineage>
        <taxon>Eukaryota</taxon>
        <taxon>Sar</taxon>
        <taxon>Stramenopiles</taxon>
        <taxon>Oomycota</taxon>
        <taxon>Saprolegniomycetes</taxon>
        <taxon>Saprolegniales</taxon>
        <taxon>Verrucalvaceae</taxon>
        <taxon>Aphanomyces</taxon>
    </lineage>
</organism>
<dbReference type="VEuPathDB" id="FungiDB:AeMF1_016709"/>
<dbReference type="SUPFAM" id="SSF52047">
    <property type="entry name" value="RNI-like"/>
    <property type="match status" value="1"/>
</dbReference>
<protein>
    <recommendedName>
        <fullName evidence="3">F-box domain-containing protein</fullName>
    </recommendedName>
</protein>
<dbReference type="InterPro" id="IPR032675">
    <property type="entry name" value="LRR_dom_sf"/>
</dbReference>
<proteinExistence type="predicted"/>